<dbReference type="InterPro" id="IPR013767">
    <property type="entry name" value="PAS_fold"/>
</dbReference>
<evidence type="ECO:0000259" key="8">
    <source>
        <dbReference type="PROSITE" id="PS50888"/>
    </source>
</evidence>
<dbReference type="SUPFAM" id="SSF55785">
    <property type="entry name" value="PYP-like sensor domain (PAS domain)"/>
    <property type="match status" value="2"/>
</dbReference>
<evidence type="ECO:0000256" key="4">
    <source>
        <dbReference type="ARBA" id="ARBA00023163"/>
    </source>
</evidence>
<dbReference type="GO" id="GO:0005634">
    <property type="term" value="C:nucleus"/>
    <property type="evidence" value="ECO:0007669"/>
    <property type="project" value="UniProtKB-SubCell"/>
</dbReference>
<dbReference type="GO" id="GO:0000981">
    <property type="term" value="F:DNA-binding transcription factor activity, RNA polymerase II-specific"/>
    <property type="evidence" value="ECO:0007669"/>
    <property type="project" value="TreeGrafter"/>
</dbReference>
<feature type="region of interest" description="Disordered" evidence="6">
    <location>
        <begin position="641"/>
        <end position="719"/>
    </location>
</feature>
<keyword evidence="2" id="KW-0677">Repeat</keyword>
<dbReference type="Pfam" id="PF23171">
    <property type="entry name" value="bHLH_HIF1A"/>
    <property type="match status" value="1"/>
</dbReference>
<protein>
    <submittedName>
        <fullName evidence="9">Neuronal PAS domain-containing protein 3</fullName>
    </submittedName>
</protein>
<dbReference type="Pfam" id="PF00989">
    <property type="entry name" value="PAS"/>
    <property type="match status" value="1"/>
</dbReference>
<sequence>MEQFHYLSDQHSSACYDHQQGVQNSARLTDCLYTSSHHQTYFFERVAVINTLPIPELVPPRPKQQAQRLPAETGIKPIRFLPLPLMPHEQMVLVNEIREGRTCSSSILDEEFTSRGLQQPLSSSNEVMAHRNHGQPPQHVTNSSVMQLHRMVFPVHSLPFGAPVYHISHNSGHVDSRLAGLPCVTEIRREKSRDAARSRRGKENYEFLSLSRLLPLPSAITGQLDKASIIRLCISTLKLRKFARQGEPPWPMAPPKLSNHGRTGTAPNIEFRRNLYEKRLPVPVSSRESVEINFGSHVLQAHDGFVVALSAEGHILYISETVSVYLGLSQVELTGSSLFEYVHEEDRMELAEALNIPWDPAVIFQDVDPPTRLPSQEPSSDSEDGMFIGPLSMRADRPFGNTSIVSKLPFTSAGWKLCLHKVKTNYCVRFRSTLTKRGVQMKYSGYRVLSLQWNARVGNPSSSEHSTSDRSTLTNYGFTMCATALPSLNMNELRVDKSSFTMKLALDFKVLSCDPKIEELLEYSPERVVDASYYNLTYGADHDLVCELHRDVLRKGQTMSSYYRIMGSKGGYHWVQTCAHLMAASKTPHYQCIVTVHTLISNVQHESDLCGILSSKPPVGPASDANARAAIISGKVEKRRLPNKDLFPPQLQPPITDKRIRSNFIATNVPSDGSLDMNPSLMKEPKSPLPSGKSDGKKSRHSSPQSKRHHADRSNKLKR</sequence>
<evidence type="ECO:0000313" key="10">
    <source>
        <dbReference type="Proteomes" id="UP000192578"/>
    </source>
</evidence>
<dbReference type="InterPro" id="IPR036638">
    <property type="entry name" value="HLH_DNA-bd_sf"/>
</dbReference>
<dbReference type="OrthoDB" id="6021714at2759"/>
<organism evidence="9 10">
    <name type="scientific">Hypsibius exemplaris</name>
    <name type="common">Freshwater tardigrade</name>
    <dbReference type="NCBI Taxonomy" id="2072580"/>
    <lineage>
        <taxon>Eukaryota</taxon>
        <taxon>Metazoa</taxon>
        <taxon>Ecdysozoa</taxon>
        <taxon>Tardigrada</taxon>
        <taxon>Eutardigrada</taxon>
        <taxon>Parachela</taxon>
        <taxon>Hypsibioidea</taxon>
        <taxon>Hypsibiidae</taxon>
        <taxon>Hypsibius</taxon>
    </lineage>
</organism>
<gene>
    <name evidence="9" type="ORF">BV898_10348</name>
</gene>
<comment type="caution">
    <text evidence="9">The sequence shown here is derived from an EMBL/GenBank/DDBJ whole genome shotgun (WGS) entry which is preliminary data.</text>
</comment>
<dbReference type="PROSITE" id="PS50888">
    <property type="entry name" value="BHLH"/>
    <property type="match status" value="1"/>
</dbReference>
<dbReference type="SMART" id="SM00091">
    <property type="entry name" value="PAS"/>
    <property type="match status" value="2"/>
</dbReference>
<dbReference type="SUPFAM" id="SSF47459">
    <property type="entry name" value="HLH, helix-loop-helix DNA-binding domain"/>
    <property type="match status" value="1"/>
</dbReference>
<dbReference type="PANTHER" id="PTHR23043">
    <property type="entry name" value="HYPOXIA-INDUCIBLE FACTOR 1 ALPHA"/>
    <property type="match status" value="1"/>
</dbReference>
<comment type="subcellular location">
    <subcellularLocation>
        <location evidence="1">Nucleus</location>
    </subcellularLocation>
</comment>
<dbReference type="CDD" id="cd00130">
    <property type="entry name" value="PAS"/>
    <property type="match status" value="2"/>
</dbReference>
<dbReference type="GO" id="GO:0046983">
    <property type="term" value="F:protein dimerization activity"/>
    <property type="evidence" value="ECO:0007669"/>
    <property type="project" value="InterPro"/>
</dbReference>
<evidence type="ECO:0000256" key="5">
    <source>
        <dbReference type="ARBA" id="ARBA00023242"/>
    </source>
</evidence>
<evidence type="ECO:0000256" key="2">
    <source>
        <dbReference type="ARBA" id="ARBA00022737"/>
    </source>
</evidence>
<evidence type="ECO:0000313" key="9">
    <source>
        <dbReference type="EMBL" id="OQV15475.1"/>
    </source>
</evidence>
<dbReference type="Gene3D" id="3.30.450.20">
    <property type="entry name" value="PAS domain"/>
    <property type="match status" value="2"/>
</dbReference>
<dbReference type="PANTHER" id="PTHR23043:SF26">
    <property type="entry name" value="PROTEIN TRACHEALESS"/>
    <property type="match status" value="1"/>
</dbReference>
<feature type="compositionally biased region" description="Basic residues" evidence="6">
    <location>
        <begin position="698"/>
        <end position="711"/>
    </location>
</feature>
<dbReference type="InterPro" id="IPR011598">
    <property type="entry name" value="bHLH_dom"/>
</dbReference>
<evidence type="ECO:0000256" key="1">
    <source>
        <dbReference type="ARBA" id="ARBA00004123"/>
    </source>
</evidence>
<dbReference type="AlphaFoldDB" id="A0A1W0WJT7"/>
<dbReference type="InterPro" id="IPR035965">
    <property type="entry name" value="PAS-like_dom_sf"/>
</dbReference>
<dbReference type="InterPro" id="IPR000014">
    <property type="entry name" value="PAS"/>
</dbReference>
<keyword evidence="3" id="KW-0805">Transcription regulation</keyword>
<evidence type="ECO:0000256" key="6">
    <source>
        <dbReference type="SAM" id="MobiDB-lite"/>
    </source>
</evidence>
<keyword evidence="10" id="KW-1185">Reference proteome</keyword>
<keyword evidence="4" id="KW-0804">Transcription</keyword>
<dbReference type="Proteomes" id="UP000192578">
    <property type="component" value="Unassembled WGS sequence"/>
</dbReference>
<keyword evidence="5" id="KW-0539">Nucleus</keyword>
<dbReference type="GO" id="GO:0000977">
    <property type="term" value="F:RNA polymerase II transcription regulatory region sequence-specific DNA binding"/>
    <property type="evidence" value="ECO:0007669"/>
    <property type="project" value="TreeGrafter"/>
</dbReference>
<dbReference type="Pfam" id="PF14598">
    <property type="entry name" value="PAS_11"/>
    <property type="match status" value="1"/>
</dbReference>
<evidence type="ECO:0000256" key="3">
    <source>
        <dbReference type="ARBA" id="ARBA00023015"/>
    </source>
</evidence>
<feature type="domain" description="BHLH" evidence="8">
    <location>
        <begin position="187"/>
        <end position="240"/>
    </location>
</feature>
<feature type="domain" description="PAS" evidence="7">
    <location>
        <begin position="297"/>
        <end position="355"/>
    </location>
</feature>
<dbReference type="GO" id="GO:0010557">
    <property type="term" value="P:positive regulation of macromolecule biosynthetic process"/>
    <property type="evidence" value="ECO:0007669"/>
    <property type="project" value="UniProtKB-ARBA"/>
</dbReference>
<name>A0A1W0WJT7_HYPEX</name>
<accession>A0A1W0WJT7</accession>
<reference evidence="10" key="1">
    <citation type="submission" date="2017-01" db="EMBL/GenBank/DDBJ databases">
        <title>Comparative genomics of anhydrobiosis in the tardigrade Hypsibius dujardini.</title>
        <authorList>
            <person name="Yoshida Y."/>
            <person name="Koutsovoulos G."/>
            <person name="Laetsch D."/>
            <person name="Stevens L."/>
            <person name="Kumar S."/>
            <person name="Horikawa D."/>
            <person name="Ishino K."/>
            <person name="Komine S."/>
            <person name="Tomita M."/>
            <person name="Blaxter M."/>
            <person name="Arakawa K."/>
        </authorList>
    </citation>
    <scope>NUCLEOTIDE SEQUENCE [LARGE SCALE GENOMIC DNA]</scope>
    <source>
        <strain evidence="10">Z151</strain>
    </source>
</reference>
<dbReference type="EMBL" id="MTYJ01000088">
    <property type="protein sequence ID" value="OQV15475.1"/>
    <property type="molecule type" value="Genomic_DNA"/>
</dbReference>
<evidence type="ECO:0000259" key="7">
    <source>
        <dbReference type="PROSITE" id="PS50112"/>
    </source>
</evidence>
<dbReference type="PROSITE" id="PS50112">
    <property type="entry name" value="PAS"/>
    <property type="match status" value="1"/>
</dbReference>
<proteinExistence type="predicted"/>